<dbReference type="InterPro" id="IPR017438">
    <property type="entry name" value="ATP-NAD_kinase_N"/>
</dbReference>
<keyword evidence="5" id="KW-1133">Transmembrane helix</keyword>
<dbReference type="GO" id="GO:0016787">
    <property type="term" value="F:hydrolase activity"/>
    <property type="evidence" value="ECO:0007669"/>
    <property type="project" value="UniProtKB-KW"/>
</dbReference>
<organism evidence="8 9">
    <name type="scientific">Labedella populi</name>
    <dbReference type="NCBI Taxonomy" id="2498850"/>
    <lineage>
        <taxon>Bacteria</taxon>
        <taxon>Bacillati</taxon>
        <taxon>Actinomycetota</taxon>
        <taxon>Actinomycetes</taxon>
        <taxon>Micrococcales</taxon>
        <taxon>Microbacteriaceae</taxon>
        <taxon>Labedella</taxon>
    </lineage>
</organism>
<keyword evidence="6" id="KW-0472">Membrane</keyword>
<dbReference type="InterPro" id="IPR016064">
    <property type="entry name" value="NAD/diacylglycerol_kinase_sf"/>
</dbReference>
<evidence type="ECO:0000256" key="6">
    <source>
        <dbReference type="ARBA" id="ARBA00023136"/>
    </source>
</evidence>
<dbReference type="GO" id="GO:0016301">
    <property type="term" value="F:kinase activity"/>
    <property type="evidence" value="ECO:0007669"/>
    <property type="project" value="InterPro"/>
</dbReference>
<keyword evidence="2" id="KW-1003">Cell membrane</keyword>
<dbReference type="Proteomes" id="UP000288603">
    <property type="component" value="Unassembled WGS sequence"/>
</dbReference>
<dbReference type="SUPFAM" id="SSF111331">
    <property type="entry name" value="NAD kinase/diacylglycerol kinase-like"/>
    <property type="match status" value="1"/>
</dbReference>
<gene>
    <name evidence="8" type="ORF">ELQ92_11490</name>
</gene>
<dbReference type="SMART" id="SM00014">
    <property type="entry name" value="acidPPc"/>
    <property type="match status" value="1"/>
</dbReference>
<dbReference type="InterPro" id="IPR000326">
    <property type="entry name" value="PAP2/HPO"/>
</dbReference>
<dbReference type="PROSITE" id="PS50146">
    <property type="entry name" value="DAGK"/>
    <property type="match status" value="1"/>
</dbReference>
<evidence type="ECO:0000256" key="3">
    <source>
        <dbReference type="ARBA" id="ARBA00022692"/>
    </source>
</evidence>
<dbReference type="GO" id="GO:0005886">
    <property type="term" value="C:plasma membrane"/>
    <property type="evidence" value="ECO:0007669"/>
    <property type="project" value="UniProtKB-SubCell"/>
</dbReference>
<evidence type="ECO:0000259" key="7">
    <source>
        <dbReference type="PROSITE" id="PS50146"/>
    </source>
</evidence>
<name>A0A3S3ZKK8_9MICO</name>
<dbReference type="Pfam" id="PF01569">
    <property type="entry name" value="PAP2"/>
    <property type="match status" value="1"/>
</dbReference>
<evidence type="ECO:0000256" key="5">
    <source>
        <dbReference type="ARBA" id="ARBA00022989"/>
    </source>
</evidence>
<dbReference type="Gene3D" id="2.60.200.40">
    <property type="match status" value="1"/>
</dbReference>
<comment type="subcellular location">
    <subcellularLocation>
        <location evidence="1">Cell membrane</location>
        <topology evidence="1">Multi-pass membrane protein</topology>
    </subcellularLocation>
</comment>
<dbReference type="OrthoDB" id="5242960at2"/>
<evidence type="ECO:0000256" key="4">
    <source>
        <dbReference type="ARBA" id="ARBA00022801"/>
    </source>
</evidence>
<accession>A0A3S3ZKK8</accession>
<keyword evidence="9" id="KW-1185">Reference proteome</keyword>
<dbReference type="InterPro" id="IPR036938">
    <property type="entry name" value="PAP2/HPO_sf"/>
</dbReference>
<evidence type="ECO:0000313" key="8">
    <source>
        <dbReference type="EMBL" id="RWZ61585.1"/>
    </source>
</evidence>
<dbReference type="Gene3D" id="1.20.144.10">
    <property type="entry name" value="Phosphatidic acid phosphatase type 2/haloperoxidase"/>
    <property type="match status" value="1"/>
</dbReference>
<dbReference type="PANTHER" id="PTHR14969:SF62">
    <property type="entry name" value="DECAPRENYLPHOSPHORYL-5-PHOSPHORIBOSE PHOSPHATASE RV3807C-RELATED"/>
    <property type="match status" value="1"/>
</dbReference>
<keyword evidence="4" id="KW-0378">Hydrolase</keyword>
<reference evidence="8 9" key="1">
    <citation type="submission" date="2018-12" db="EMBL/GenBank/DDBJ databases">
        <authorList>
            <person name="Li F."/>
        </authorList>
    </citation>
    <scope>NUCLEOTIDE SEQUENCE [LARGE SCALE GENOMIC DNA]</scope>
    <source>
        <strain evidence="8 9">8H24J-4-2</strain>
    </source>
</reference>
<feature type="domain" description="DAGKc" evidence="7">
    <location>
        <begin position="213"/>
        <end position="341"/>
    </location>
</feature>
<dbReference type="InterPro" id="IPR001206">
    <property type="entry name" value="Diacylglycerol_kinase_cat_dom"/>
</dbReference>
<evidence type="ECO:0000313" key="9">
    <source>
        <dbReference type="Proteomes" id="UP000288603"/>
    </source>
</evidence>
<comment type="caution">
    <text evidence="8">The sequence shown here is derived from an EMBL/GenBank/DDBJ whole genome shotgun (WGS) entry which is preliminary data.</text>
</comment>
<evidence type="ECO:0000256" key="1">
    <source>
        <dbReference type="ARBA" id="ARBA00004651"/>
    </source>
</evidence>
<proteinExistence type="predicted"/>
<keyword evidence="3" id="KW-0812">Transmembrane</keyword>
<dbReference type="RefSeq" id="WP_128499073.1">
    <property type="nucleotide sequence ID" value="NZ_RZNC01000003.1"/>
</dbReference>
<dbReference type="Gene3D" id="3.40.50.10330">
    <property type="entry name" value="Probable inorganic polyphosphate/atp-NAD kinase, domain 1"/>
    <property type="match status" value="1"/>
</dbReference>
<dbReference type="Pfam" id="PF00781">
    <property type="entry name" value="DAGK_cat"/>
    <property type="match status" value="1"/>
</dbReference>
<dbReference type="AlphaFoldDB" id="A0A3S3ZKK8"/>
<protein>
    <submittedName>
        <fullName evidence="8">Phosphatase PAP2 family protein</fullName>
    </submittedName>
</protein>
<sequence>MTTPSRWRQPIVAIQRVRHIPRWVRRVDAAVGRGINRRRTPPAADRALVALTRAADRGVLWFVIAGVLAVIGSRRAALRGVASLTVASMVANLVGKRVFGGDRPLLDDIPIGRRLRTPPTSPSFPSGHSASAAAFATAVALESPRSAGMVAPFAAGVAYSRAHVGAHWLSDVVGGVALGAAVAIVGRLVLPVRPKTERGGPVSAIRVTLPALTDGEGLMVFLNPGSGKSVVRADPEETIRRRLPRARVHVLSGDEDLTALIDEAVGTQPRPLVIGVCGGDGTVATAADRVRRHGVPFLALPGGTFNHFVRSTGIDSIDDAIDALQAGSGVTADVAEVSFNGGDPVTVLNAGSVGVYPALVVEREKLEKRLGKWAAGVFALRRVLRRADPLDVTVDGRAMRVWSVFVGVDPNFSHTIAPMRRLRLEGGALDVRILHARSRVHAIASLAFGRKTSAVLRAMRVLPLSSATTMFTADSVELNVRSAEKALATFGRDGEVEDEIARRDYTAQLRIVPGGLTVYARPE</sequence>
<dbReference type="SUPFAM" id="SSF48317">
    <property type="entry name" value="Acid phosphatase/Vanadium-dependent haloperoxidase"/>
    <property type="match status" value="1"/>
</dbReference>
<evidence type="ECO:0000256" key="2">
    <source>
        <dbReference type="ARBA" id="ARBA00022475"/>
    </source>
</evidence>
<dbReference type="EMBL" id="RZNC01000003">
    <property type="protein sequence ID" value="RWZ61585.1"/>
    <property type="molecule type" value="Genomic_DNA"/>
</dbReference>
<dbReference type="PANTHER" id="PTHR14969">
    <property type="entry name" value="SPHINGOSINE-1-PHOSPHATE PHOSPHOHYDROLASE"/>
    <property type="match status" value="1"/>
</dbReference>
<dbReference type="SMART" id="SM00046">
    <property type="entry name" value="DAGKc"/>
    <property type="match status" value="1"/>
</dbReference>